<dbReference type="EMBL" id="PVZG01000022">
    <property type="protein sequence ID" value="PRY20839.1"/>
    <property type="molecule type" value="Genomic_DNA"/>
</dbReference>
<organism evidence="8 9">
    <name type="scientific">Pseudosporangium ferrugineum</name>
    <dbReference type="NCBI Taxonomy" id="439699"/>
    <lineage>
        <taxon>Bacteria</taxon>
        <taxon>Bacillati</taxon>
        <taxon>Actinomycetota</taxon>
        <taxon>Actinomycetes</taxon>
        <taxon>Micromonosporales</taxon>
        <taxon>Micromonosporaceae</taxon>
        <taxon>Pseudosporangium</taxon>
    </lineage>
</organism>
<evidence type="ECO:0000313" key="9">
    <source>
        <dbReference type="Proteomes" id="UP000239209"/>
    </source>
</evidence>
<dbReference type="InterPro" id="IPR008271">
    <property type="entry name" value="Ser/Thr_kinase_AS"/>
</dbReference>
<dbReference type="Pfam" id="PF00069">
    <property type="entry name" value="Pkinase"/>
    <property type="match status" value="1"/>
</dbReference>
<evidence type="ECO:0000256" key="5">
    <source>
        <dbReference type="PROSITE-ProRule" id="PRU10141"/>
    </source>
</evidence>
<dbReference type="InterPro" id="IPR011009">
    <property type="entry name" value="Kinase-like_dom_sf"/>
</dbReference>
<dbReference type="PROSITE" id="PS00108">
    <property type="entry name" value="PROTEIN_KINASE_ST"/>
    <property type="match status" value="1"/>
</dbReference>
<evidence type="ECO:0000256" key="3">
    <source>
        <dbReference type="ARBA" id="ARBA00022777"/>
    </source>
</evidence>
<feature type="compositionally biased region" description="Low complexity" evidence="6">
    <location>
        <begin position="370"/>
        <end position="384"/>
    </location>
</feature>
<comment type="caution">
    <text evidence="8">The sequence shown here is derived from an EMBL/GenBank/DDBJ whole genome shotgun (WGS) entry which is preliminary data.</text>
</comment>
<evidence type="ECO:0000256" key="6">
    <source>
        <dbReference type="SAM" id="MobiDB-lite"/>
    </source>
</evidence>
<dbReference type="PANTHER" id="PTHR43289">
    <property type="entry name" value="MITOGEN-ACTIVATED PROTEIN KINASE KINASE KINASE 20-RELATED"/>
    <property type="match status" value="1"/>
</dbReference>
<feature type="region of interest" description="Disordered" evidence="6">
    <location>
        <begin position="292"/>
        <end position="311"/>
    </location>
</feature>
<feature type="binding site" evidence="5">
    <location>
        <position position="35"/>
    </location>
    <ligand>
        <name>ATP</name>
        <dbReference type="ChEBI" id="CHEBI:30616"/>
    </ligand>
</feature>
<dbReference type="CDD" id="cd14014">
    <property type="entry name" value="STKc_PknB_like"/>
    <property type="match status" value="1"/>
</dbReference>
<feature type="domain" description="Protein kinase" evidence="7">
    <location>
        <begin position="7"/>
        <end position="261"/>
    </location>
</feature>
<dbReference type="PROSITE" id="PS00107">
    <property type="entry name" value="PROTEIN_KINASE_ATP"/>
    <property type="match status" value="1"/>
</dbReference>
<feature type="region of interest" description="Disordered" evidence="6">
    <location>
        <begin position="503"/>
        <end position="523"/>
    </location>
</feature>
<protein>
    <submittedName>
        <fullName evidence="8">Serine/threonine protein kinase</fullName>
    </submittedName>
</protein>
<proteinExistence type="predicted"/>
<dbReference type="InterPro" id="IPR017441">
    <property type="entry name" value="Protein_kinase_ATP_BS"/>
</dbReference>
<dbReference type="PROSITE" id="PS50011">
    <property type="entry name" value="PROTEIN_KINASE_DOM"/>
    <property type="match status" value="1"/>
</dbReference>
<dbReference type="PANTHER" id="PTHR43289:SF34">
    <property type="entry name" value="SERINE_THREONINE-PROTEIN KINASE YBDM-RELATED"/>
    <property type="match status" value="1"/>
</dbReference>
<dbReference type="Proteomes" id="UP000239209">
    <property type="component" value="Unassembled WGS sequence"/>
</dbReference>
<name>A0A2T0RI60_9ACTN</name>
<evidence type="ECO:0000256" key="1">
    <source>
        <dbReference type="ARBA" id="ARBA00022679"/>
    </source>
</evidence>
<dbReference type="SMART" id="SM00220">
    <property type="entry name" value="S_TKc"/>
    <property type="match status" value="1"/>
</dbReference>
<dbReference type="InterPro" id="IPR000719">
    <property type="entry name" value="Prot_kinase_dom"/>
</dbReference>
<reference evidence="8 9" key="1">
    <citation type="submission" date="2018-03" db="EMBL/GenBank/DDBJ databases">
        <title>Genomic Encyclopedia of Archaeal and Bacterial Type Strains, Phase II (KMG-II): from individual species to whole genera.</title>
        <authorList>
            <person name="Goeker M."/>
        </authorList>
    </citation>
    <scope>NUCLEOTIDE SEQUENCE [LARGE SCALE GENOMIC DNA]</scope>
    <source>
        <strain evidence="8 9">DSM 45348</strain>
    </source>
</reference>
<evidence type="ECO:0000256" key="4">
    <source>
        <dbReference type="ARBA" id="ARBA00022840"/>
    </source>
</evidence>
<feature type="region of interest" description="Disordered" evidence="6">
    <location>
        <begin position="365"/>
        <end position="384"/>
    </location>
</feature>
<sequence>MDRIGAYRLLRRLGEGGMGTVYLAVDPRGRQVAVKTVRADVAREDQFRRRFRSEVNRARQVPPFCTAEVLDADPYHDPPYLVVEYIDGPNLFEVVREQGPLTRAHLHSVAVGIATALTAIHGAGVIHRDLKPGNVLFGLGGIKVIDFGIARALDATSQHTRTNQMVGTVAYMAPERFDHESSSRVDTAADIFAWGAVVAFAGTGRTPFGADSGPATAVRILTQQPELFDLEEPMRGLVARALAKEPRDRPTSRELLDDLLAVAPQAQDRLVDAPAAGLRGTPFLREIVEEAAGRRSAPPPAASPAPIPMTSTEVRLNRPAWRPRPASPWRRATSVLRRFQVAAVAAVVLAVTAVVVTALNGEASGPDGNAGASTAAAPTPQAPSLLTGDRRVAFRLTGSGRELGLEGSGRASLGDRASPADFTVAARVGSYQIRHVPRDGGPAERCLEVTGRGPAATLRLGSCDDLGTSAFTLTPAGGTATFVIVSPEHGVVHWSDDRAALSLESPDSGQDPTRFTLIDRGPL</sequence>
<keyword evidence="2 5" id="KW-0547">Nucleotide-binding</keyword>
<feature type="compositionally biased region" description="Pro residues" evidence="6">
    <location>
        <begin position="297"/>
        <end position="307"/>
    </location>
</feature>
<keyword evidence="1" id="KW-0808">Transferase</keyword>
<keyword evidence="4 5" id="KW-0067">ATP-binding</keyword>
<dbReference type="SUPFAM" id="SSF56112">
    <property type="entry name" value="Protein kinase-like (PK-like)"/>
    <property type="match status" value="1"/>
</dbReference>
<dbReference type="RefSeq" id="WP_211303981.1">
    <property type="nucleotide sequence ID" value="NZ_PVZG01000022.1"/>
</dbReference>
<dbReference type="Gene3D" id="3.30.200.20">
    <property type="entry name" value="Phosphorylase Kinase, domain 1"/>
    <property type="match status" value="1"/>
</dbReference>
<gene>
    <name evidence="8" type="ORF">CLV70_12278</name>
</gene>
<dbReference type="AlphaFoldDB" id="A0A2T0RI60"/>
<dbReference type="GO" id="GO:0004674">
    <property type="term" value="F:protein serine/threonine kinase activity"/>
    <property type="evidence" value="ECO:0007669"/>
    <property type="project" value="UniProtKB-KW"/>
</dbReference>
<keyword evidence="8" id="KW-0723">Serine/threonine-protein kinase</keyword>
<dbReference type="GO" id="GO:0005524">
    <property type="term" value="F:ATP binding"/>
    <property type="evidence" value="ECO:0007669"/>
    <property type="project" value="UniProtKB-UniRule"/>
</dbReference>
<evidence type="ECO:0000259" key="7">
    <source>
        <dbReference type="PROSITE" id="PS50011"/>
    </source>
</evidence>
<accession>A0A2T0RI60</accession>
<dbReference type="Gene3D" id="1.10.510.10">
    <property type="entry name" value="Transferase(Phosphotransferase) domain 1"/>
    <property type="match status" value="1"/>
</dbReference>
<evidence type="ECO:0000256" key="2">
    <source>
        <dbReference type="ARBA" id="ARBA00022741"/>
    </source>
</evidence>
<evidence type="ECO:0000313" key="8">
    <source>
        <dbReference type="EMBL" id="PRY20839.1"/>
    </source>
</evidence>
<keyword evidence="9" id="KW-1185">Reference proteome</keyword>
<keyword evidence="3 8" id="KW-0418">Kinase</keyword>